<proteinExistence type="predicted"/>
<evidence type="ECO:0000256" key="3">
    <source>
        <dbReference type="SAM" id="Phobius"/>
    </source>
</evidence>
<keyword evidence="3" id="KW-1133">Transmembrane helix</keyword>
<dbReference type="EMBL" id="JANEWF010000013">
    <property type="protein sequence ID" value="MDA8484124.1"/>
    <property type="molecule type" value="Genomic_DNA"/>
</dbReference>
<dbReference type="InterPro" id="IPR043128">
    <property type="entry name" value="Rev_trsase/Diguanyl_cyclase"/>
</dbReference>
<dbReference type="GO" id="GO:0052621">
    <property type="term" value="F:diguanylate cyclase activity"/>
    <property type="evidence" value="ECO:0007669"/>
    <property type="project" value="UniProtKB-EC"/>
</dbReference>
<gene>
    <name evidence="5" type="ORF">NNO07_13685</name>
</gene>
<evidence type="ECO:0000256" key="2">
    <source>
        <dbReference type="ARBA" id="ARBA00034247"/>
    </source>
</evidence>
<evidence type="ECO:0000313" key="6">
    <source>
        <dbReference type="Proteomes" id="UP001211689"/>
    </source>
</evidence>
<feature type="transmembrane region" description="Helical" evidence="3">
    <location>
        <begin position="153"/>
        <end position="183"/>
    </location>
</feature>
<reference evidence="5 6" key="1">
    <citation type="submission" date="2022-07" db="EMBL/GenBank/DDBJ databases">
        <title>Genome Analysis of Selected Gammaproteobacteria from Nigerian Food snails.</title>
        <authorList>
            <person name="Okafor A.C."/>
        </authorList>
    </citation>
    <scope>NUCLEOTIDE SEQUENCE [LARGE SCALE GENOMIC DNA]</scope>
    <source>
        <strain evidence="5 6">Awg 2</strain>
    </source>
</reference>
<dbReference type="CDD" id="cd01949">
    <property type="entry name" value="GGDEF"/>
    <property type="match status" value="1"/>
</dbReference>
<dbReference type="InterPro" id="IPR050469">
    <property type="entry name" value="Diguanylate_Cyclase"/>
</dbReference>
<evidence type="ECO:0000256" key="1">
    <source>
        <dbReference type="ARBA" id="ARBA00012528"/>
    </source>
</evidence>
<feature type="transmembrane region" description="Helical" evidence="3">
    <location>
        <begin position="20"/>
        <end position="39"/>
    </location>
</feature>
<name>A0ABT4Y5K8_METRE</name>
<feature type="transmembrane region" description="Helical" evidence="3">
    <location>
        <begin position="70"/>
        <end position="88"/>
    </location>
</feature>
<feature type="transmembrane region" description="Helical" evidence="3">
    <location>
        <begin position="271"/>
        <end position="289"/>
    </location>
</feature>
<keyword evidence="5" id="KW-0808">Transferase</keyword>
<dbReference type="Pfam" id="PF00990">
    <property type="entry name" value="GGDEF"/>
    <property type="match status" value="1"/>
</dbReference>
<keyword evidence="3" id="KW-0812">Transmembrane</keyword>
<dbReference type="Proteomes" id="UP001211689">
    <property type="component" value="Unassembled WGS sequence"/>
</dbReference>
<dbReference type="PROSITE" id="PS51257">
    <property type="entry name" value="PROKAR_LIPOPROTEIN"/>
    <property type="match status" value="1"/>
</dbReference>
<dbReference type="NCBIfam" id="TIGR00254">
    <property type="entry name" value="GGDEF"/>
    <property type="match status" value="1"/>
</dbReference>
<feature type="transmembrane region" description="Helical" evidence="3">
    <location>
        <begin position="204"/>
        <end position="227"/>
    </location>
</feature>
<evidence type="ECO:0000259" key="4">
    <source>
        <dbReference type="PROSITE" id="PS50887"/>
    </source>
</evidence>
<dbReference type="Gene3D" id="3.30.70.270">
    <property type="match status" value="1"/>
</dbReference>
<keyword evidence="3" id="KW-0472">Membrane</keyword>
<keyword evidence="6" id="KW-1185">Reference proteome</keyword>
<comment type="catalytic activity">
    <reaction evidence="2">
        <text>2 GTP = 3',3'-c-di-GMP + 2 diphosphate</text>
        <dbReference type="Rhea" id="RHEA:24898"/>
        <dbReference type="ChEBI" id="CHEBI:33019"/>
        <dbReference type="ChEBI" id="CHEBI:37565"/>
        <dbReference type="ChEBI" id="CHEBI:58805"/>
        <dbReference type="EC" id="2.7.7.65"/>
    </reaction>
</comment>
<dbReference type="PANTHER" id="PTHR45138">
    <property type="entry name" value="REGULATORY COMPONENTS OF SENSORY TRANSDUCTION SYSTEM"/>
    <property type="match status" value="1"/>
</dbReference>
<dbReference type="SUPFAM" id="SSF55073">
    <property type="entry name" value="Nucleotide cyclase"/>
    <property type="match status" value="1"/>
</dbReference>
<organism evidence="5 6">
    <name type="scientific">Metapseudomonas resinovorans</name>
    <name type="common">Pseudomonas resinovorans</name>
    <dbReference type="NCBI Taxonomy" id="53412"/>
    <lineage>
        <taxon>Bacteria</taxon>
        <taxon>Pseudomonadati</taxon>
        <taxon>Pseudomonadota</taxon>
        <taxon>Gammaproteobacteria</taxon>
        <taxon>Pseudomonadales</taxon>
        <taxon>Pseudomonadaceae</taxon>
        <taxon>Metapseudomonas</taxon>
    </lineage>
</organism>
<feature type="transmembrane region" description="Helical" evidence="3">
    <location>
        <begin position="94"/>
        <end position="114"/>
    </location>
</feature>
<accession>A0ABT4Y5K8</accession>
<dbReference type="InterPro" id="IPR000160">
    <property type="entry name" value="GGDEF_dom"/>
</dbReference>
<feature type="transmembrane region" description="Helical" evidence="3">
    <location>
        <begin position="126"/>
        <end position="147"/>
    </location>
</feature>
<comment type="caution">
    <text evidence="5">The sequence shown here is derived from an EMBL/GenBank/DDBJ whole genome shotgun (WGS) entry which is preliminary data.</text>
</comment>
<evidence type="ECO:0000313" key="5">
    <source>
        <dbReference type="EMBL" id="MDA8484124.1"/>
    </source>
</evidence>
<dbReference type="EC" id="2.7.7.65" evidence="1"/>
<dbReference type="InterPro" id="IPR029787">
    <property type="entry name" value="Nucleotide_cyclase"/>
</dbReference>
<feature type="transmembrane region" description="Helical" evidence="3">
    <location>
        <begin position="233"/>
        <end position="259"/>
    </location>
</feature>
<keyword evidence="5" id="KW-0548">Nucleotidyltransferase</keyword>
<protein>
    <recommendedName>
        <fullName evidence="1">diguanylate cyclase</fullName>
        <ecNumber evidence="1">2.7.7.65</ecNumber>
    </recommendedName>
</protein>
<dbReference type="RefSeq" id="WP_271471076.1">
    <property type="nucleotide sequence ID" value="NZ_JANEWF010000013.1"/>
</dbReference>
<dbReference type="PANTHER" id="PTHR45138:SF9">
    <property type="entry name" value="DIGUANYLATE CYCLASE DGCM-RELATED"/>
    <property type="match status" value="1"/>
</dbReference>
<dbReference type="SMART" id="SM00267">
    <property type="entry name" value="GGDEF"/>
    <property type="match status" value="1"/>
</dbReference>
<dbReference type="PROSITE" id="PS50887">
    <property type="entry name" value="GGDEF"/>
    <property type="match status" value="1"/>
</dbReference>
<sequence length="474" mass="50345">MSEDQKKNERGIWHVYQGKLGAPLTLAVLVFIGCLLGILSRPDNHLASLWLANATMAGFMLRVPASASPLGWLFSTVAFLAADLLTGSGLFKTGILTVANLMGVAATYTVYKRLSKGVIGIRQPMVVLQLAIACACGAAASGLAGAVANPLLFGGGVLIGFIFWFVTEFANYIGILPVILSMPEPAALTRRMVSHSAAPIRWRGMLPVLGLFVSCMGAIVIGGPGAIAFPVPALLWCAVTYSVFGTSLVTLMASAWMLISFSHAFPYDESLLISLRLGVFLIVPGPIMLSSVMQSNNKLLITLKQMAARDGLTGVSNRLDFLARAQEQLNAVSSSVGVMMIDLDHFKEINDTHGHSAGDAVLIAVAGRIQRCLRSSDLLGRLGGEEFAILIQDRSAEELTAVAERIRHTVADSRVGLPNHTSIPVTMSIGLVVVENGSGLSIERLLIEADLALYKAKKAGRNQVVLSSKPEPVS</sequence>
<feature type="domain" description="GGDEF" evidence="4">
    <location>
        <begin position="334"/>
        <end position="469"/>
    </location>
</feature>